<feature type="region of interest" description="Disordered" evidence="1">
    <location>
        <begin position="464"/>
        <end position="492"/>
    </location>
</feature>
<keyword evidence="4" id="KW-1185">Reference proteome</keyword>
<evidence type="ECO:0000256" key="1">
    <source>
        <dbReference type="SAM" id="MobiDB-lite"/>
    </source>
</evidence>
<dbReference type="Proteomes" id="UP001549145">
    <property type="component" value="Unassembled WGS sequence"/>
</dbReference>
<dbReference type="PANTHER" id="PTHR40254">
    <property type="entry name" value="BLR0577 PROTEIN"/>
    <property type="match status" value="1"/>
</dbReference>
<name>A0ABV2L1U8_9HYPH</name>
<dbReference type="InterPro" id="IPR052189">
    <property type="entry name" value="L-asp_N-monooxygenase_NS-form"/>
</dbReference>
<dbReference type="RefSeq" id="WP_238275269.1">
    <property type="nucleotide sequence ID" value="NZ_BPQL01000005.1"/>
</dbReference>
<comment type="caution">
    <text evidence="3">The sequence shown here is derived from an EMBL/GenBank/DDBJ whole genome shotgun (WGS) entry which is preliminary data.</text>
</comment>
<dbReference type="InterPro" id="IPR038732">
    <property type="entry name" value="HpyO/CreE_NAD-binding"/>
</dbReference>
<reference evidence="3 4" key="1">
    <citation type="submission" date="2024-06" db="EMBL/GenBank/DDBJ databases">
        <title>Genomic Encyclopedia of Type Strains, Phase IV (KMG-IV): sequencing the most valuable type-strain genomes for metagenomic binning, comparative biology and taxonomic classification.</title>
        <authorList>
            <person name="Goeker M."/>
        </authorList>
    </citation>
    <scope>NUCLEOTIDE SEQUENCE [LARGE SCALE GENOMIC DNA]</scope>
    <source>
        <strain evidence="3 4">DSM 21331</strain>
    </source>
</reference>
<feature type="domain" description="FAD-dependent urate hydroxylase HpyO/Asp monooxygenase CreE-like FAD/NAD(P)-binding" evidence="2">
    <location>
        <begin position="12"/>
        <end position="165"/>
    </location>
</feature>
<proteinExistence type="predicted"/>
<dbReference type="EMBL" id="JBEPMM010000002">
    <property type="protein sequence ID" value="MET3691809.1"/>
    <property type="molecule type" value="Genomic_DNA"/>
</dbReference>
<dbReference type="Pfam" id="PF13454">
    <property type="entry name" value="NAD_binding_9"/>
    <property type="match status" value="1"/>
</dbReference>
<gene>
    <name evidence="3" type="ORF">ABID43_001334</name>
</gene>
<organism evidence="3 4">
    <name type="scientific">Methylobacterium goesingense</name>
    <dbReference type="NCBI Taxonomy" id="243690"/>
    <lineage>
        <taxon>Bacteria</taxon>
        <taxon>Pseudomonadati</taxon>
        <taxon>Pseudomonadota</taxon>
        <taxon>Alphaproteobacteria</taxon>
        <taxon>Hyphomicrobiales</taxon>
        <taxon>Methylobacteriaceae</taxon>
        <taxon>Methylobacterium</taxon>
    </lineage>
</organism>
<accession>A0ABV2L1U8</accession>
<dbReference type="PANTHER" id="PTHR40254:SF1">
    <property type="entry name" value="BLR0577 PROTEIN"/>
    <property type="match status" value="1"/>
</dbReference>
<dbReference type="SUPFAM" id="SSF51905">
    <property type="entry name" value="FAD/NAD(P)-binding domain"/>
    <property type="match status" value="1"/>
</dbReference>
<dbReference type="Gene3D" id="3.50.50.60">
    <property type="entry name" value="FAD/NAD(P)-binding domain"/>
    <property type="match status" value="1"/>
</dbReference>
<protein>
    <submittedName>
        <fullName evidence="3">NAD(P)/FAD-binding protein YdhS</fullName>
    </submittedName>
</protein>
<evidence type="ECO:0000313" key="3">
    <source>
        <dbReference type="EMBL" id="MET3691809.1"/>
    </source>
</evidence>
<feature type="compositionally biased region" description="Gly residues" evidence="1">
    <location>
        <begin position="482"/>
        <end position="492"/>
    </location>
</feature>
<sequence length="492" mass="51942">MTAIEGPDPVLVVGGGFSGLMAATQLLRVLPPECSVLLYERAHPPGLGLAYGTPNPDHLLNLRAAQMSADPERPQDFADWLARTVFDAAERAGIRITPAGTFAARGLYGRYLSEHIARLEARAGARLRVVRETLCDLELRAGGLVAHAADGTRRAVSAAILAMGNLPGPVAAQSRHQRDPWDAGALTDLDPASDVLIVGTGLTMMDAVATLRSQGFAGRIVAVSRRGLVPKPHAPVAAGPRPCFDAATRASVRKLLAWGRAEIAAAHQAGTDWRSVIDALRPITDELWTGLPRAEQARFLRHLRPYWDVHRHRTAPPAADTIAQEIARGTLVLRAGRICAVADDAVGAVVTVQPRGGGDTQVFPVQAILDATGFSRFAETQDTLVRNLLARGLARPGPFGLGLDATPEGRLRGTDAPLWAIGPLLRGILWECIAVPDIRDASVGLAAAIAGHLAPARQDRLKTVCHPDRSGSGAGHPSFKSGTGGGVSYRSG</sequence>
<evidence type="ECO:0000259" key="2">
    <source>
        <dbReference type="Pfam" id="PF13454"/>
    </source>
</evidence>
<evidence type="ECO:0000313" key="4">
    <source>
        <dbReference type="Proteomes" id="UP001549145"/>
    </source>
</evidence>
<dbReference type="InterPro" id="IPR036188">
    <property type="entry name" value="FAD/NAD-bd_sf"/>
</dbReference>